<dbReference type="SUPFAM" id="SSF51556">
    <property type="entry name" value="Metallo-dependent hydrolases"/>
    <property type="match status" value="1"/>
</dbReference>
<name>A0A841HGY0_9GAMM</name>
<dbReference type="InterPro" id="IPR032466">
    <property type="entry name" value="Metal_Hydrolase"/>
</dbReference>
<dbReference type="NCBIfam" id="NF006549">
    <property type="entry name" value="PRK09045.1"/>
    <property type="match status" value="1"/>
</dbReference>
<comment type="similarity">
    <text evidence="1">Belongs to the metallo-dependent hydrolases superfamily. ATZ/TRZ family.</text>
</comment>
<dbReference type="InterPro" id="IPR050287">
    <property type="entry name" value="MTA/SAH_deaminase"/>
</dbReference>
<evidence type="ECO:0000313" key="5">
    <source>
        <dbReference type="Proteomes" id="UP000588068"/>
    </source>
</evidence>
<reference evidence="4 5" key="1">
    <citation type="submission" date="2020-08" db="EMBL/GenBank/DDBJ databases">
        <title>Genomic Encyclopedia of Type Strains, Phase IV (KMG-IV): sequencing the most valuable type-strain genomes for metagenomic binning, comparative biology and taxonomic classification.</title>
        <authorList>
            <person name="Goeker M."/>
        </authorList>
    </citation>
    <scope>NUCLEOTIDE SEQUENCE [LARGE SCALE GENOMIC DNA]</scope>
    <source>
        <strain evidence="4 5">DSM 26723</strain>
    </source>
</reference>
<dbReference type="SUPFAM" id="SSF51338">
    <property type="entry name" value="Composite domain of metallo-dependent hydrolases"/>
    <property type="match status" value="1"/>
</dbReference>
<dbReference type="Proteomes" id="UP000588068">
    <property type="component" value="Unassembled WGS sequence"/>
</dbReference>
<keyword evidence="2 4" id="KW-0378">Hydrolase</keyword>
<accession>A0A841HGY0</accession>
<dbReference type="GO" id="GO:0090614">
    <property type="term" value="F:5'-methylthioadenosine deaminase activity"/>
    <property type="evidence" value="ECO:0007669"/>
    <property type="project" value="UniProtKB-EC"/>
</dbReference>
<dbReference type="PANTHER" id="PTHR43794:SF11">
    <property type="entry name" value="AMIDOHYDROLASE-RELATED DOMAIN-CONTAINING PROTEIN"/>
    <property type="match status" value="1"/>
</dbReference>
<dbReference type="RefSeq" id="WP_184329697.1">
    <property type="nucleotide sequence ID" value="NZ_JACHHZ010000001.1"/>
</dbReference>
<dbReference type="PANTHER" id="PTHR43794">
    <property type="entry name" value="AMINOHYDROLASE SSNA-RELATED"/>
    <property type="match status" value="1"/>
</dbReference>
<dbReference type="EMBL" id="JACHHZ010000001">
    <property type="protein sequence ID" value="MBB6091933.1"/>
    <property type="molecule type" value="Genomic_DNA"/>
</dbReference>
<dbReference type="AlphaFoldDB" id="A0A841HGY0"/>
<dbReference type="Gene3D" id="3.20.20.140">
    <property type="entry name" value="Metal-dependent hydrolases"/>
    <property type="match status" value="1"/>
</dbReference>
<evidence type="ECO:0000313" key="4">
    <source>
        <dbReference type="EMBL" id="MBB6091933.1"/>
    </source>
</evidence>
<sequence>MEHVDTLITARWVIPVEPRDRALENHAVAIRQGRIVAIEPREQALQRFAADQTIDRPDHVLLPGLVNAHTHAAMVLLRGAAESSSLDHWLKAQVWPLERQWIDAEYVRDGTELAIADMLTSGTTCFADMHLFPEIVAHTASAARIRACIGLPVLDAATLWAESADEYMDKGSRLHDEYRDDPLITTAFAPYSPAALTDETLLRVRRAADELDLPMTMHVNESHLDAVRDGERTLARLDRLGLLSPLLAAVHMVHLDDEDLDRAARGGIHIVHCPQSNLKLGNGVSPIRAIRARGVNIALGTDGAASNNDLSLLDEMRTAALLETGVIVWQMDGSPPMTAHDWLRAATLSGAQALGLGDAIGSIEPGKWADLCCIDLARPHSQPVYDPAVQIVHSISRDQVSDVWVAGRRLVADGRLTQMDIDDVLQRAQRWQARIAPTRS</sequence>
<comment type="caution">
    <text evidence="4">The sequence shown here is derived from an EMBL/GenBank/DDBJ whole genome shotgun (WGS) entry which is preliminary data.</text>
</comment>
<keyword evidence="5" id="KW-1185">Reference proteome</keyword>
<gene>
    <name evidence="4" type="ORF">HNQ60_000779</name>
</gene>
<evidence type="ECO:0000256" key="1">
    <source>
        <dbReference type="ARBA" id="ARBA00006745"/>
    </source>
</evidence>
<dbReference type="InterPro" id="IPR011059">
    <property type="entry name" value="Metal-dep_hydrolase_composite"/>
</dbReference>
<dbReference type="EC" id="3.5.4.28" evidence="4"/>
<feature type="domain" description="Amidohydrolase-related" evidence="3">
    <location>
        <begin position="60"/>
        <end position="409"/>
    </location>
</feature>
<dbReference type="EC" id="3.5.4.31" evidence="4"/>
<dbReference type="GO" id="GO:0050270">
    <property type="term" value="F:S-adenosylhomocysteine deaminase activity"/>
    <property type="evidence" value="ECO:0007669"/>
    <property type="project" value="UniProtKB-EC"/>
</dbReference>
<dbReference type="CDD" id="cd01298">
    <property type="entry name" value="ATZ_TRZ_like"/>
    <property type="match status" value="1"/>
</dbReference>
<evidence type="ECO:0000259" key="3">
    <source>
        <dbReference type="Pfam" id="PF01979"/>
    </source>
</evidence>
<proteinExistence type="inferred from homology"/>
<dbReference type="InterPro" id="IPR006680">
    <property type="entry name" value="Amidohydro-rel"/>
</dbReference>
<dbReference type="Gene3D" id="2.30.40.10">
    <property type="entry name" value="Urease, subunit C, domain 1"/>
    <property type="match status" value="1"/>
</dbReference>
<organism evidence="4 5">
    <name type="scientific">Povalibacter uvarum</name>
    <dbReference type="NCBI Taxonomy" id="732238"/>
    <lineage>
        <taxon>Bacteria</taxon>
        <taxon>Pseudomonadati</taxon>
        <taxon>Pseudomonadota</taxon>
        <taxon>Gammaproteobacteria</taxon>
        <taxon>Steroidobacterales</taxon>
        <taxon>Steroidobacteraceae</taxon>
        <taxon>Povalibacter</taxon>
    </lineage>
</organism>
<evidence type="ECO:0000256" key="2">
    <source>
        <dbReference type="ARBA" id="ARBA00022801"/>
    </source>
</evidence>
<dbReference type="Pfam" id="PF01979">
    <property type="entry name" value="Amidohydro_1"/>
    <property type="match status" value="1"/>
</dbReference>
<protein>
    <submittedName>
        <fullName evidence="4">5-methylthioadenosine/S-adenosylhomocysteine deaminase</fullName>
        <ecNumber evidence="4">3.5.4.28</ecNumber>
        <ecNumber evidence="4">3.5.4.31</ecNumber>
    </submittedName>
</protein>